<dbReference type="PANTHER" id="PTHR28243:SF1">
    <property type="entry name" value="PYRIDOXAMINE 5'-PHOSPHATE OXIDASE ALR4036 FAMILY FMN-BINDING DOMAIN-CONTAINING PROTEIN"/>
    <property type="match status" value="1"/>
</dbReference>
<evidence type="ECO:0000259" key="2">
    <source>
        <dbReference type="Pfam" id="PF12766"/>
    </source>
</evidence>
<name>A0A1Z4LW34_9CYAN</name>
<proteinExistence type="predicted"/>
<dbReference type="NCBIfam" id="TIGR04026">
    <property type="entry name" value="PPOX_FMN_cyano"/>
    <property type="match status" value="1"/>
</dbReference>
<dbReference type="GO" id="GO:0010181">
    <property type="term" value="F:FMN binding"/>
    <property type="evidence" value="ECO:0007669"/>
    <property type="project" value="InterPro"/>
</dbReference>
<sequence>MSIAPWRSFLANALKKNRSQAHSRYFQLATVRNDGTPANRTVVFRGFLEDTNKFKIITDTRSEKITEIQNRSWGEICWYFTNSREQFRIAGNIIIIDVNYQDSELQTVRESTWQDLSDNARIQFAWPHPGASRDNQEAFSPQQPDENKPLDNFCLLLFEPVKVDHLRLRGEPQNRTIYERDEMGVWDVKEVNP</sequence>
<dbReference type="EMBL" id="AP018227">
    <property type="protein sequence ID" value="BAY85361.1"/>
    <property type="molecule type" value="Genomic_DNA"/>
</dbReference>
<dbReference type="Pfam" id="PF12766">
    <property type="entry name" value="Pyridox_oxase_2"/>
    <property type="match status" value="1"/>
</dbReference>
<dbReference type="Gene3D" id="2.30.110.10">
    <property type="entry name" value="Electron Transport, Fmn-binding Protein, Chain A"/>
    <property type="match status" value="1"/>
</dbReference>
<evidence type="ECO:0000256" key="1">
    <source>
        <dbReference type="SAM" id="MobiDB-lite"/>
    </source>
</evidence>
<evidence type="ECO:0000313" key="4">
    <source>
        <dbReference type="Proteomes" id="UP000218418"/>
    </source>
</evidence>
<keyword evidence="4" id="KW-1185">Reference proteome</keyword>
<reference evidence="3 4" key="1">
    <citation type="submission" date="2017-06" db="EMBL/GenBank/DDBJ databases">
        <title>Genome sequencing of cyanobaciteial culture collection at National Institute for Environmental Studies (NIES).</title>
        <authorList>
            <person name="Hirose Y."/>
            <person name="Shimura Y."/>
            <person name="Fujisawa T."/>
            <person name="Nakamura Y."/>
            <person name="Kawachi M."/>
        </authorList>
    </citation>
    <scope>NUCLEOTIDE SEQUENCE [LARGE SCALE GENOMIC DNA]</scope>
    <source>
        <strain evidence="3 4">NIES-267</strain>
    </source>
</reference>
<organism evidence="3 4">
    <name type="scientific">Calothrix parasitica NIES-267</name>
    <dbReference type="NCBI Taxonomy" id="1973488"/>
    <lineage>
        <taxon>Bacteria</taxon>
        <taxon>Bacillati</taxon>
        <taxon>Cyanobacteriota</taxon>
        <taxon>Cyanophyceae</taxon>
        <taxon>Nostocales</taxon>
        <taxon>Calotrichaceae</taxon>
        <taxon>Calothrix</taxon>
    </lineage>
</organism>
<dbReference type="InterPro" id="IPR024015">
    <property type="entry name" value="Pyridox_Oxase_FMN-dep_Alr4036"/>
</dbReference>
<dbReference type="Proteomes" id="UP000218418">
    <property type="component" value="Chromosome"/>
</dbReference>
<dbReference type="PANTHER" id="PTHR28243">
    <property type="entry name" value="AGL049CP"/>
    <property type="match status" value="1"/>
</dbReference>
<feature type="region of interest" description="Disordered" evidence="1">
    <location>
        <begin position="126"/>
        <end position="145"/>
    </location>
</feature>
<evidence type="ECO:0000313" key="3">
    <source>
        <dbReference type="EMBL" id="BAY85361.1"/>
    </source>
</evidence>
<gene>
    <name evidence="3" type="ORF">NIES267_48610</name>
</gene>
<dbReference type="InterPro" id="IPR012349">
    <property type="entry name" value="Split_barrel_FMN-bd"/>
</dbReference>
<protein>
    <submittedName>
        <fullName evidence="3">Pyridoxamine 5'-phosphate oxidase-related FMN-binding protein</fullName>
    </submittedName>
</protein>
<dbReference type="SUPFAM" id="SSF50475">
    <property type="entry name" value="FMN-binding split barrel"/>
    <property type="match status" value="1"/>
</dbReference>
<dbReference type="OrthoDB" id="5736591at2"/>
<dbReference type="AlphaFoldDB" id="A0A1Z4LW34"/>
<dbReference type="InterPro" id="IPR024624">
    <property type="entry name" value="Pyridox_Oxase_Alr4036_FMN-bd"/>
</dbReference>
<accession>A0A1Z4LW34</accession>
<feature type="domain" description="Pyridoxamine 5'-phosphate oxidase Alr4036 family FMN-binding" evidence="2">
    <location>
        <begin position="4"/>
        <end position="96"/>
    </location>
</feature>